<dbReference type="PROSITE" id="PS50175">
    <property type="entry name" value="ASP_PROT_RETROV"/>
    <property type="match status" value="1"/>
</dbReference>
<evidence type="ECO:0000313" key="4">
    <source>
        <dbReference type="Proteomes" id="UP000184364"/>
    </source>
</evidence>
<evidence type="ECO:0000259" key="2">
    <source>
        <dbReference type="PROSITE" id="PS50175"/>
    </source>
</evidence>
<keyword evidence="1" id="KW-0378">Hydrolase</keyword>
<dbReference type="Gene3D" id="2.40.70.10">
    <property type="entry name" value="Acid Proteases"/>
    <property type="match status" value="1"/>
</dbReference>
<dbReference type="EMBL" id="FRAV01000026">
    <property type="protein sequence ID" value="SHL85629.1"/>
    <property type="molecule type" value="Genomic_DNA"/>
</dbReference>
<dbReference type="STRING" id="1302687.SAMN05444267_102670"/>
<accession>A0A1M7E2L2</accession>
<feature type="domain" description="Peptidase A2" evidence="2">
    <location>
        <begin position="52"/>
        <end position="89"/>
    </location>
</feature>
<gene>
    <name evidence="3" type="ORF">SAMN05444267_102670</name>
</gene>
<dbReference type="RefSeq" id="WP_228433852.1">
    <property type="nucleotide sequence ID" value="NZ_FRAV01000026.1"/>
</dbReference>
<keyword evidence="3" id="KW-0645">Protease</keyword>
<dbReference type="Proteomes" id="UP000184364">
    <property type="component" value="Unassembled WGS sequence"/>
</dbReference>
<dbReference type="GO" id="GO:0006508">
    <property type="term" value="P:proteolysis"/>
    <property type="evidence" value="ECO:0007669"/>
    <property type="project" value="UniProtKB-KW"/>
</dbReference>
<sequence>MKKLYFIIILFLSIFVNAQNSFEIKNVKKTVIPFKFINNLIFIPVTINGVELNFLLDTGVAETVLFSLENKDIQLSNIEKIKFSGLGGD</sequence>
<name>A0A1M7E2L2_9FLAO</name>
<dbReference type="AlphaFoldDB" id="A0A1M7E2L2"/>
<dbReference type="GO" id="GO:0004190">
    <property type="term" value="F:aspartic-type endopeptidase activity"/>
    <property type="evidence" value="ECO:0007669"/>
    <property type="project" value="InterPro"/>
</dbReference>
<dbReference type="Pfam" id="PF13650">
    <property type="entry name" value="Asp_protease_2"/>
    <property type="match status" value="1"/>
</dbReference>
<organism evidence="3 4">
    <name type="scientific">Chryseobacterium polytrichastri</name>
    <dbReference type="NCBI Taxonomy" id="1302687"/>
    <lineage>
        <taxon>Bacteria</taxon>
        <taxon>Pseudomonadati</taxon>
        <taxon>Bacteroidota</taxon>
        <taxon>Flavobacteriia</taxon>
        <taxon>Flavobacteriales</taxon>
        <taxon>Weeksellaceae</taxon>
        <taxon>Chryseobacterium group</taxon>
        <taxon>Chryseobacterium</taxon>
    </lineage>
</organism>
<dbReference type="InterPro" id="IPR021109">
    <property type="entry name" value="Peptidase_aspartic_dom_sf"/>
</dbReference>
<keyword evidence="4" id="KW-1185">Reference proteome</keyword>
<evidence type="ECO:0000313" key="3">
    <source>
        <dbReference type="EMBL" id="SHL85629.1"/>
    </source>
</evidence>
<protein>
    <submittedName>
        <fullName evidence="3">Aspartyl protease</fullName>
    </submittedName>
</protein>
<evidence type="ECO:0000256" key="1">
    <source>
        <dbReference type="ARBA" id="ARBA00022801"/>
    </source>
</evidence>
<reference evidence="4" key="1">
    <citation type="submission" date="2016-11" db="EMBL/GenBank/DDBJ databases">
        <authorList>
            <person name="Varghese N."/>
            <person name="Submissions S."/>
        </authorList>
    </citation>
    <scope>NUCLEOTIDE SEQUENCE [LARGE SCALE GENOMIC DNA]</scope>
    <source>
        <strain evidence="4">DSM 26899</strain>
    </source>
</reference>
<dbReference type="SUPFAM" id="SSF50630">
    <property type="entry name" value="Acid proteases"/>
    <property type="match status" value="1"/>
</dbReference>
<dbReference type="InterPro" id="IPR001995">
    <property type="entry name" value="Peptidase_A2_cat"/>
</dbReference>
<proteinExistence type="predicted"/>